<keyword evidence="1" id="KW-0238">DNA-binding</keyword>
<dbReference type="Pfam" id="PF13411">
    <property type="entry name" value="MerR_1"/>
    <property type="match status" value="1"/>
</dbReference>
<accession>A0ABW8T4E8</accession>
<keyword evidence="5" id="KW-1185">Reference proteome</keyword>
<dbReference type="SUPFAM" id="SSF46955">
    <property type="entry name" value="Putative DNA-binding domain"/>
    <property type="match status" value="1"/>
</dbReference>
<sequence length="137" mass="16187">MDEKFYHIEDVAKITGFTKRTLRYYEDIGLIKPSRTESSYRLYSEEDIKNITRIKALKSILGFSLLEIKETFNLELDLKKILCKDIKDDALIKNSIELIKHQIELIEEKEQSLKKVKETYKEILTKVEMLGGKDEKR</sequence>
<comment type="caution">
    <text evidence="4">The sequence shown here is derived from an EMBL/GenBank/DDBJ whole genome shotgun (WGS) entry which is preliminary data.</text>
</comment>
<dbReference type="PANTHER" id="PTHR30204">
    <property type="entry name" value="REDOX-CYCLING DRUG-SENSING TRANSCRIPTIONAL ACTIVATOR SOXR"/>
    <property type="match status" value="1"/>
</dbReference>
<dbReference type="SMART" id="SM00422">
    <property type="entry name" value="HTH_MERR"/>
    <property type="match status" value="1"/>
</dbReference>
<evidence type="ECO:0000256" key="1">
    <source>
        <dbReference type="ARBA" id="ARBA00023125"/>
    </source>
</evidence>
<dbReference type="PANTHER" id="PTHR30204:SF58">
    <property type="entry name" value="HTH-TYPE TRANSCRIPTIONAL REGULATOR YFMP"/>
    <property type="match status" value="1"/>
</dbReference>
<reference evidence="4 5" key="1">
    <citation type="submission" date="2024-11" db="EMBL/GenBank/DDBJ databases">
        <authorList>
            <person name="Heng Y.C."/>
            <person name="Lim A.C.H."/>
            <person name="Lee J.K.Y."/>
            <person name="Kittelmann S."/>
        </authorList>
    </citation>
    <scope>NUCLEOTIDE SEQUENCE [LARGE SCALE GENOMIC DNA]</scope>
    <source>
        <strain evidence="4 5">WILCCON 0185</strain>
    </source>
</reference>
<dbReference type="EMBL" id="JBJHZZ010000002">
    <property type="protein sequence ID" value="MFL0246545.1"/>
    <property type="molecule type" value="Genomic_DNA"/>
</dbReference>
<dbReference type="Proteomes" id="UP001623591">
    <property type="component" value="Unassembled WGS sequence"/>
</dbReference>
<feature type="domain" description="HTH merR-type" evidence="3">
    <location>
        <begin position="5"/>
        <end position="74"/>
    </location>
</feature>
<dbReference type="Gene3D" id="1.10.1660.10">
    <property type="match status" value="1"/>
</dbReference>
<name>A0ABW8T4E8_9CLOT</name>
<evidence type="ECO:0000259" key="3">
    <source>
        <dbReference type="PROSITE" id="PS50937"/>
    </source>
</evidence>
<keyword evidence="2" id="KW-0175">Coiled coil</keyword>
<dbReference type="InterPro" id="IPR009061">
    <property type="entry name" value="DNA-bd_dom_put_sf"/>
</dbReference>
<protein>
    <submittedName>
        <fullName evidence="4">MerR family transcriptional regulator</fullName>
    </submittedName>
</protein>
<evidence type="ECO:0000256" key="2">
    <source>
        <dbReference type="SAM" id="Coils"/>
    </source>
</evidence>
<evidence type="ECO:0000313" key="4">
    <source>
        <dbReference type="EMBL" id="MFL0246545.1"/>
    </source>
</evidence>
<organism evidence="4 5">
    <name type="scientific">Candidatus Clostridium stratigraminis</name>
    <dbReference type="NCBI Taxonomy" id="3381661"/>
    <lineage>
        <taxon>Bacteria</taxon>
        <taxon>Bacillati</taxon>
        <taxon>Bacillota</taxon>
        <taxon>Clostridia</taxon>
        <taxon>Eubacteriales</taxon>
        <taxon>Clostridiaceae</taxon>
        <taxon>Clostridium</taxon>
    </lineage>
</organism>
<gene>
    <name evidence="4" type="ORF">ACJDUG_06150</name>
</gene>
<dbReference type="RefSeq" id="WP_406769010.1">
    <property type="nucleotide sequence ID" value="NZ_JBJHZZ010000002.1"/>
</dbReference>
<proteinExistence type="predicted"/>
<dbReference type="PROSITE" id="PS50937">
    <property type="entry name" value="HTH_MERR_2"/>
    <property type="match status" value="1"/>
</dbReference>
<dbReference type="InterPro" id="IPR047057">
    <property type="entry name" value="MerR_fam"/>
</dbReference>
<feature type="coiled-coil region" evidence="2">
    <location>
        <begin position="99"/>
        <end position="126"/>
    </location>
</feature>
<evidence type="ECO:0000313" key="5">
    <source>
        <dbReference type="Proteomes" id="UP001623591"/>
    </source>
</evidence>
<dbReference type="InterPro" id="IPR000551">
    <property type="entry name" value="MerR-type_HTH_dom"/>
</dbReference>